<organism evidence="1 2">
    <name type="scientific">Dendrobium chrysotoxum</name>
    <name type="common">Orchid</name>
    <dbReference type="NCBI Taxonomy" id="161865"/>
    <lineage>
        <taxon>Eukaryota</taxon>
        <taxon>Viridiplantae</taxon>
        <taxon>Streptophyta</taxon>
        <taxon>Embryophyta</taxon>
        <taxon>Tracheophyta</taxon>
        <taxon>Spermatophyta</taxon>
        <taxon>Magnoliopsida</taxon>
        <taxon>Liliopsida</taxon>
        <taxon>Asparagales</taxon>
        <taxon>Orchidaceae</taxon>
        <taxon>Epidendroideae</taxon>
        <taxon>Malaxideae</taxon>
        <taxon>Dendrobiinae</taxon>
        <taxon>Dendrobium</taxon>
    </lineage>
</organism>
<comment type="caution">
    <text evidence="1">The sequence shown here is derived from an EMBL/GenBank/DDBJ whole genome shotgun (WGS) entry which is preliminary data.</text>
</comment>
<dbReference type="EMBL" id="JAGFBR010000014">
    <property type="protein sequence ID" value="KAH0455308.1"/>
    <property type="molecule type" value="Genomic_DNA"/>
</dbReference>
<reference evidence="1 2" key="1">
    <citation type="journal article" date="2021" name="Hortic Res">
        <title>Chromosome-scale assembly of the Dendrobium chrysotoxum genome enhances the understanding of orchid evolution.</title>
        <authorList>
            <person name="Zhang Y."/>
            <person name="Zhang G.Q."/>
            <person name="Zhang D."/>
            <person name="Liu X.D."/>
            <person name="Xu X.Y."/>
            <person name="Sun W.H."/>
            <person name="Yu X."/>
            <person name="Zhu X."/>
            <person name="Wang Z.W."/>
            <person name="Zhao X."/>
            <person name="Zhong W.Y."/>
            <person name="Chen H."/>
            <person name="Yin W.L."/>
            <person name="Huang T."/>
            <person name="Niu S.C."/>
            <person name="Liu Z.J."/>
        </authorList>
    </citation>
    <scope>NUCLEOTIDE SEQUENCE [LARGE SCALE GENOMIC DNA]</scope>
    <source>
        <strain evidence="1">Lindl</strain>
    </source>
</reference>
<dbReference type="Proteomes" id="UP000775213">
    <property type="component" value="Unassembled WGS sequence"/>
</dbReference>
<evidence type="ECO:0000313" key="1">
    <source>
        <dbReference type="EMBL" id="KAH0455308.1"/>
    </source>
</evidence>
<dbReference type="AlphaFoldDB" id="A0AAV7GHW1"/>
<name>A0AAV7GHW1_DENCH</name>
<keyword evidence="2" id="KW-1185">Reference proteome</keyword>
<evidence type="ECO:0000313" key="2">
    <source>
        <dbReference type="Proteomes" id="UP000775213"/>
    </source>
</evidence>
<proteinExistence type="predicted"/>
<accession>A0AAV7GHW1</accession>
<gene>
    <name evidence="1" type="ORF">IEQ34_015340</name>
</gene>
<sequence length="108" mass="12765">MKVILLEELIIIKAIGNACELAKTFIIQRSYRTAGHRRLCFKSRKVPLDVFLVKGEVERWGVGQYAPHLIPITKKMCYNFLQWLNRELRHLLVPLRIQEFFELVGRQD</sequence>
<protein>
    <submittedName>
        <fullName evidence="1">Uncharacterized protein</fullName>
    </submittedName>
</protein>